<name>A0A9J6CJX7_POLVA</name>
<dbReference type="Pfam" id="PF05199">
    <property type="entry name" value="GMC_oxred_C"/>
    <property type="match status" value="1"/>
</dbReference>
<reference evidence="6" key="1">
    <citation type="submission" date="2021-03" db="EMBL/GenBank/DDBJ databases">
        <title>Chromosome level genome of the anhydrobiotic midge Polypedilum vanderplanki.</title>
        <authorList>
            <person name="Yoshida Y."/>
            <person name="Kikawada T."/>
            <person name="Gusev O."/>
        </authorList>
    </citation>
    <scope>NUCLEOTIDE SEQUENCE</scope>
    <source>
        <strain evidence="6">NIAS01</strain>
        <tissue evidence="6">Whole body or cell culture</tissue>
    </source>
</reference>
<keyword evidence="3" id="KW-0285">Flavoprotein</keyword>
<evidence type="ECO:0000259" key="5">
    <source>
        <dbReference type="PROSITE" id="PS00624"/>
    </source>
</evidence>
<dbReference type="Gene3D" id="3.30.560.10">
    <property type="entry name" value="Glucose Oxidase, domain 3"/>
    <property type="match status" value="1"/>
</dbReference>
<dbReference type="SUPFAM" id="SSF51905">
    <property type="entry name" value="FAD/NAD(P)-binding domain"/>
    <property type="match status" value="1"/>
</dbReference>
<dbReference type="Proteomes" id="UP001107558">
    <property type="component" value="Chromosome 1"/>
</dbReference>
<dbReference type="SUPFAM" id="SSF54373">
    <property type="entry name" value="FAD-linked reductases, C-terminal domain"/>
    <property type="match status" value="1"/>
</dbReference>
<dbReference type="GO" id="GO:0050660">
    <property type="term" value="F:flavin adenine dinucleotide binding"/>
    <property type="evidence" value="ECO:0007669"/>
    <property type="project" value="InterPro"/>
</dbReference>
<dbReference type="AlphaFoldDB" id="A0A9J6CJX7"/>
<dbReference type="PROSITE" id="PS00623">
    <property type="entry name" value="GMC_OXRED_1"/>
    <property type="match status" value="1"/>
</dbReference>
<evidence type="ECO:0000256" key="2">
    <source>
        <dbReference type="PIRSR" id="PIRSR000137-2"/>
    </source>
</evidence>
<dbReference type="InterPro" id="IPR012132">
    <property type="entry name" value="GMC_OxRdtase"/>
</dbReference>
<dbReference type="InterPro" id="IPR007867">
    <property type="entry name" value="GMC_OxRtase_C"/>
</dbReference>
<feature type="binding site" evidence="2">
    <location>
        <position position="147"/>
    </location>
    <ligand>
        <name>FAD</name>
        <dbReference type="ChEBI" id="CHEBI:57692"/>
    </ligand>
</feature>
<keyword evidence="2 3" id="KW-0274">FAD</keyword>
<dbReference type="PANTHER" id="PTHR11552">
    <property type="entry name" value="GLUCOSE-METHANOL-CHOLINE GMC OXIDOREDUCTASE"/>
    <property type="match status" value="1"/>
</dbReference>
<feature type="binding site" evidence="2">
    <location>
        <position position="143"/>
    </location>
    <ligand>
        <name>FAD</name>
        <dbReference type="ChEBI" id="CHEBI:57692"/>
    </ligand>
</feature>
<evidence type="ECO:0000313" key="7">
    <source>
        <dbReference type="Proteomes" id="UP001107558"/>
    </source>
</evidence>
<dbReference type="PIRSF" id="PIRSF000137">
    <property type="entry name" value="Alcohol_oxidase"/>
    <property type="match status" value="1"/>
</dbReference>
<feature type="domain" description="Glucose-methanol-choline oxidoreductase N-terminal" evidence="4">
    <location>
        <begin position="141"/>
        <end position="164"/>
    </location>
</feature>
<evidence type="ECO:0000256" key="3">
    <source>
        <dbReference type="RuleBase" id="RU003968"/>
    </source>
</evidence>
<dbReference type="Pfam" id="PF00732">
    <property type="entry name" value="GMC_oxred_N"/>
    <property type="match status" value="1"/>
</dbReference>
<comment type="similarity">
    <text evidence="1 3">Belongs to the GMC oxidoreductase family.</text>
</comment>
<evidence type="ECO:0000256" key="1">
    <source>
        <dbReference type="ARBA" id="ARBA00010790"/>
    </source>
</evidence>
<dbReference type="OrthoDB" id="269227at2759"/>
<evidence type="ECO:0000259" key="4">
    <source>
        <dbReference type="PROSITE" id="PS00623"/>
    </source>
</evidence>
<feature type="domain" description="Glucose-methanol-choline oxidoreductase N-terminal" evidence="5">
    <location>
        <begin position="318"/>
        <end position="332"/>
    </location>
</feature>
<protein>
    <recommendedName>
        <fullName evidence="4 5">Glucose-methanol-choline oxidoreductase N-terminal domain-containing protein</fullName>
    </recommendedName>
</protein>
<dbReference type="PANTHER" id="PTHR11552:SF217">
    <property type="entry name" value="GLUCOSE DEHYDROGENASE [FAD, QUINONE]"/>
    <property type="match status" value="1"/>
</dbReference>
<keyword evidence="7" id="KW-1185">Reference proteome</keyword>
<proteinExistence type="inferred from homology"/>
<organism evidence="6 7">
    <name type="scientific">Polypedilum vanderplanki</name>
    <name type="common">Sleeping chironomid midge</name>
    <dbReference type="NCBI Taxonomy" id="319348"/>
    <lineage>
        <taxon>Eukaryota</taxon>
        <taxon>Metazoa</taxon>
        <taxon>Ecdysozoa</taxon>
        <taxon>Arthropoda</taxon>
        <taxon>Hexapoda</taxon>
        <taxon>Insecta</taxon>
        <taxon>Pterygota</taxon>
        <taxon>Neoptera</taxon>
        <taxon>Endopterygota</taxon>
        <taxon>Diptera</taxon>
        <taxon>Nematocera</taxon>
        <taxon>Chironomoidea</taxon>
        <taxon>Chironomidae</taxon>
        <taxon>Chironominae</taxon>
        <taxon>Polypedilum</taxon>
        <taxon>Polypedilum</taxon>
    </lineage>
</organism>
<accession>A0A9J6CJX7</accession>
<sequence>MVTCDCPIGSASTGQTLASLCGGGQFMLFMGLLEVFIRSQCDLEDPCNRPKPKLNREIDYDYDFIIIGGGSGGSVTASRLSEISNWKVLLIEAGPDEPTGAQIPSMFLNYLGSDIDYKFNTEPEKGACLSSHEQRCYWPRGKVLGGTSVINGMMYIRGNPSDYDNWEANGNPGWKWNDVLPYFKKSEDNLQINEVDSQFHSTGGLLPVSRFPYNPPISKAILQAGEELGYKTQDLNGNNQTGFMIAQTNNKNGIRYSAARAFLRPASKRPNLHILVNTTASKVLIDPRSKTATGVEIITHDGHTQRINAKKEVIIAGGAVNSPQILMLSGVGPREELERVGIRVVADLQGVGRNLHNHVAYFINFFINDTDTRALNWATAMEYLLFRDGLMSGTGVSSVTGKIATKYAEKPNEPDIQYYFCGFLADCAVSGQVGELGSNYSRSIQIFPAYLHPKSRGYITLKSTDPHDAPKIFANYLDEERDIKALVEGIKFAIKLSETSALKAYGMELDKTPVPACKNFTFGSQEYWECAVRQNTGAENHQAGSCKMGPARDPMSVVNHELKVHGIKNLRVIDASVMPAVTSGNTNAPVIMIAEKGADLIKRAWGA</sequence>
<dbReference type="InterPro" id="IPR036188">
    <property type="entry name" value="FAD/NAD-bd_sf"/>
</dbReference>
<dbReference type="GO" id="GO:0016614">
    <property type="term" value="F:oxidoreductase activity, acting on CH-OH group of donors"/>
    <property type="evidence" value="ECO:0007669"/>
    <property type="project" value="InterPro"/>
</dbReference>
<comment type="cofactor">
    <cofactor evidence="2">
        <name>FAD</name>
        <dbReference type="ChEBI" id="CHEBI:57692"/>
    </cofactor>
</comment>
<dbReference type="InterPro" id="IPR000172">
    <property type="entry name" value="GMC_OxRdtase_N"/>
</dbReference>
<comment type="caution">
    <text evidence="6">The sequence shown here is derived from an EMBL/GenBank/DDBJ whole genome shotgun (WGS) entry which is preliminary data.</text>
</comment>
<gene>
    <name evidence="6" type="ORF">PVAND_011633</name>
</gene>
<dbReference type="EMBL" id="JADBJN010000001">
    <property type="protein sequence ID" value="KAG5682269.1"/>
    <property type="molecule type" value="Genomic_DNA"/>
</dbReference>
<evidence type="ECO:0000313" key="6">
    <source>
        <dbReference type="EMBL" id="KAG5682269.1"/>
    </source>
</evidence>
<dbReference type="Gene3D" id="3.50.50.60">
    <property type="entry name" value="FAD/NAD(P)-binding domain"/>
    <property type="match status" value="1"/>
</dbReference>
<dbReference type="PROSITE" id="PS00624">
    <property type="entry name" value="GMC_OXRED_2"/>
    <property type="match status" value="1"/>
</dbReference>